<dbReference type="RefSeq" id="WP_188939540.1">
    <property type="nucleotide sequence ID" value="NZ_BMNA01000001.1"/>
</dbReference>
<dbReference type="InterPro" id="IPR000412">
    <property type="entry name" value="ABC_2_transport"/>
</dbReference>
<evidence type="ECO:0000313" key="9">
    <source>
        <dbReference type="Proteomes" id="UP000655208"/>
    </source>
</evidence>
<accession>A0A917SL69</accession>
<evidence type="ECO:0000256" key="1">
    <source>
        <dbReference type="ARBA" id="ARBA00004141"/>
    </source>
</evidence>
<sequence>MTVHDTSPATAASRWPGGTRAVVEYLVLGWRRYLVSSLSEAVGAPLLYLLALGLGLGALVDRGSGGGALGGVGYLDYIAPALLTAAALQVGVGESAYPAYSRFKWTRVFLGISATPVSPRQIADGQLLFVALRVVTGAVLYYLVLLAFGAAGGGWGPLMVVSGTLTACGCAAWILALDSVLTSEGGVFNVLFRFVIVPMTLFSGSFFPVDRIPAALRWVAWVSPLWHGNELARTAALGGAAGVPAARLLLHAVVLLALLGTGVAVARRGFDRRLLR</sequence>
<dbReference type="InterPro" id="IPR051784">
    <property type="entry name" value="Nod_factor_ABC_transporter"/>
</dbReference>
<evidence type="ECO:0000256" key="4">
    <source>
        <dbReference type="ARBA" id="ARBA00023136"/>
    </source>
</evidence>
<gene>
    <name evidence="8" type="ORF">GCM10011594_00510</name>
</gene>
<evidence type="ECO:0000259" key="7">
    <source>
        <dbReference type="Pfam" id="PF01061"/>
    </source>
</evidence>
<dbReference type="PIRSF" id="PIRSF006648">
    <property type="entry name" value="DrrB"/>
    <property type="match status" value="1"/>
</dbReference>
<feature type="transmembrane region" description="Helical" evidence="6">
    <location>
        <begin position="154"/>
        <end position="175"/>
    </location>
</feature>
<feature type="domain" description="ABC-2 type transporter transmembrane" evidence="7">
    <location>
        <begin position="43"/>
        <end position="234"/>
    </location>
</feature>
<dbReference type="AlphaFoldDB" id="A0A917SL69"/>
<keyword evidence="2 6" id="KW-0812">Transmembrane</keyword>
<name>A0A917SL69_9ACTN</name>
<reference evidence="8" key="2">
    <citation type="submission" date="2020-09" db="EMBL/GenBank/DDBJ databases">
        <authorList>
            <person name="Sun Q."/>
            <person name="Zhou Y."/>
        </authorList>
    </citation>
    <scope>NUCLEOTIDE SEQUENCE</scope>
    <source>
        <strain evidence="8">CGMCC 4.7308</strain>
    </source>
</reference>
<dbReference type="PANTHER" id="PTHR43229">
    <property type="entry name" value="NODULATION PROTEIN J"/>
    <property type="match status" value="1"/>
</dbReference>
<evidence type="ECO:0000256" key="2">
    <source>
        <dbReference type="ARBA" id="ARBA00022692"/>
    </source>
</evidence>
<keyword evidence="5" id="KW-0046">Antibiotic resistance</keyword>
<dbReference type="PANTHER" id="PTHR43229:SF2">
    <property type="entry name" value="NODULATION PROTEIN J"/>
    <property type="match status" value="1"/>
</dbReference>
<protein>
    <submittedName>
        <fullName evidence="8">Transport permease protein</fullName>
    </submittedName>
</protein>
<feature type="transmembrane region" description="Helical" evidence="6">
    <location>
        <begin position="248"/>
        <end position="266"/>
    </location>
</feature>
<feature type="transmembrane region" description="Helical" evidence="6">
    <location>
        <begin position="187"/>
        <end position="207"/>
    </location>
</feature>
<organism evidence="8 9">
    <name type="scientific">Nakamurella endophytica</name>
    <dbReference type="NCBI Taxonomy" id="1748367"/>
    <lineage>
        <taxon>Bacteria</taxon>
        <taxon>Bacillati</taxon>
        <taxon>Actinomycetota</taxon>
        <taxon>Actinomycetes</taxon>
        <taxon>Nakamurellales</taxon>
        <taxon>Nakamurellaceae</taxon>
        <taxon>Nakamurella</taxon>
    </lineage>
</organism>
<dbReference type="GO" id="GO:0046677">
    <property type="term" value="P:response to antibiotic"/>
    <property type="evidence" value="ECO:0007669"/>
    <property type="project" value="UniProtKB-KW"/>
</dbReference>
<dbReference type="PRINTS" id="PR00164">
    <property type="entry name" value="ABC2TRNSPORT"/>
</dbReference>
<dbReference type="InterPro" id="IPR013525">
    <property type="entry name" value="ABC2_TM"/>
</dbReference>
<dbReference type="EMBL" id="BMNA01000001">
    <property type="protein sequence ID" value="GGL84828.1"/>
    <property type="molecule type" value="Genomic_DNA"/>
</dbReference>
<proteinExistence type="predicted"/>
<keyword evidence="3 6" id="KW-1133">Transmembrane helix</keyword>
<dbReference type="GO" id="GO:0043190">
    <property type="term" value="C:ATP-binding cassette (ABC) transporter complex"/>
    <property type="evidence" value="ECO:0007669"/>
    <property type="project" value="InterPro"/>
</dbReference>
<feature type="transmembrane region" description="Helical" evidence="6">
    <location>
        <begin position="127"/>
        <end position="148"/>
    </location>
</feature>
<evidence type="ECO:0000256" key="6">
    <source>
        <dbReference type="SAM" id="Phobius"/>
    </source>
</evidence>
<comment type="caution">
    <text evidence="8">The sequence shown here is derived from an EMBL/GenBank/DDBJ whole genome shotgun (WGS) entry which is preliminary data.</text>
</comment>
<dbReference type="Proteomes" id="UP000655208">
    <property type="component" value="Unassembled WGS sequence"/>
</dbReference>
<evidence type="ECO:0000256" key="5">
    <source>
        <dbReference type="ARBA" id="ARBA00023251"/>
    </source>
</evidence>
<reference evidence="8" key="1">
    <citation type="journal article" date="2014" name="Int. J. Syst. Evol. Microbiol.">
        <title>Complete genome sequence of Corynebacterium casei LMG S-19264T (=DSM 44701T), isolated from a smear-ripened cheese.</title>
        <authorList>
            <consortium name="US DOE Joint Genome Institute (JGI-PGF)"/>
            <person name="Walter F."/>
            <person name="Albersmeier A."/>
            <person name="Kalinowski J."/>
            <person name="Ruckert C."/>
        </authorList>
    </citation>
    <scope>NUCLEOTIDE SEQUENCE</scope>
    <source>
        <strain evidence="8">CGMCC 4.7308</strain>
    </source>
</reference>
<keyword evidence="9" id="KW-1185">Reference proteome</keyword>
<comment type="subcellular location">
    <subcellularLocation>
        <location evidence="1">Membrane</location>
        <topology evidence="1">Multi-pass membrane protein</topology>
    </subcellularLocation>
</comment>
<keyword evidence="4 6" id="KW-0472">Membrane</keyword>
<dbReference type="GO" id="GO:0140359">
    <property type="term" value="F:ABC-type transporter activity"/>
    <property type="evidence" value="ECO:0007669"/>
    <property type="project" value="InterPro"/>
</dbReference>
<dbReference type="Pfam" id="PF01061">
    <property type="entry name" value="ABC2_membrane"/>
    <property type="match status" value="1"/>
</dbReference>
<evidence type="ECO:0000313" key="8">
    <source>
        <dbReference type="EMBL" id="GGL84828.1"/>
    </source>
</evidence>
<feature type="transmembrane region" description="Helical" evidence="6">
    <location>
        <begin position="41"/>
        <end position="60"/>
    </location>
</feature>
<evidence type="ECO:0000256" key="3">
    <source>
        <dbReference type="ARBA" id="ARBA00022989"/>
    </source>
</evidence>